<keyword evidence="3" id="KW-1185">Reference proteome</keyword>
<gene>
    <name evidence="2" type="ORF">GCM10023224_39550</name>
</gene>
<evidence type="ECO:0000313" key="2">
    <source>
        <dbReference type="EMBL" id="GAA4951193.1"/>
    </source>
</evidence>
<feature type="region of interest" description="Disordered" evidence="1">
    <location>
        <begin position="1"/>
        <end position="26"/>
    </location>
</feature>
<comment type="caution">
    <text evidence="2">The sequence shown here is derived from an EMBL/GenBank/DDBJ whole genome shotgun (WGS) entry which is preliminary data.</text>
</comment>
<evidence type="ECO:0000256" key="1">
    <source>
        <dbReference type="SAM" id="MobiDB-lite"/>
    </source>
</evidence>
<name>A0ABP9GRI4_9ACTN</name>
<dbReference type="EMBL" id="BAABIK010000025">
    <property type="protein sequence ID" value="GAA4951193.1"/>
    <property type="molecule type" value="Genomic_DNA"/>
</dbReference>
<evidence type="ECO:0008006" key="4">
    <source>
        <dbReference type="Google" id="ProtNLM"/>
    </source>
</evidence>
<evidence type="ECO:0000313" key="3">
    <source>
        <dbReference type="Proteomes" id="UP001499993"/>
    </source>
</evidence>
<reference evidence="3" key="1">
    <citation type="journal article" date="2019" name="Int. J. Syst. Evol. Microbiol.">
        <title>The Global Catalogue of Microorganisms (GCM) 10K type strain sequencing project: providing services to taxonomists for standard genome sequencing and annotation.</title>
        <authorList>
            <consortium name="The Broad Institute Genomics Platform"/>
            <consortium name="The Broad Institute Genome Sequencing Center for Infectious Disease"/>
            <person name="Wu L."/>
            <person name="Ma J."/>
        </authorList>
    </citation>
    <scope>NUCLEOTIDE SEQUENCE [LARGE SCALE GENOMIC DNA]</scope>
    <source>
        <strain evidence="3">JCM 18123</strain>
    </source>
</reference>
<protein>
    <recommendedName>
        <fullName evidence="4">Restriction endonuclease</fullName>
    </recommendedName>
</protein>
<dbReference type="Proteomes" id="UP001499993">
    <property type="component" value="Unassembled WGS sequence"/>
</dbReference>
<sequence>MAALGDDRGVGGPRPGAQAAAVRAGGDQAPLAVENEDGRPVVYVYELDPATGAYVASGIHRDRLKLAVPFDIDVDLTAIDDM</sequence>
<proteinExistence type="predicted"/>
<accession>A0ABP9GRI4</accession>
<organism evidence="2 3">
    <name type="scientific">Streptomonospora halophila</name>
    <dbReference type="NCBI Taxonomy" id="427369"/>
    <lineage>
        <taxon>Bacteria</taxon>
        <taxon>Bacillati</taxon>
        <taxon>Actinomycetota</taxon>
        <taxon>Actinomycetes</taxon>
        <taxon>Streptosporangiales</taxon>
        <taxon>Nocardiopsidaceae</taxon>
        <taxon>Streptomonospora</taxon>
    </lineage>
</organism>